<evidence type="ECO:0000313" key="4">
    <source>
        <dbReference type="Proteomes" id="UP001158576"/>
    </source>
</evidence>
<keyword evidence="4" id="KW-1185">Reference proteome</keyword>
<feature type="region of interest" description="Disordered" evidence="2">
    <location>
        <begin position="20"/>
        <end position="41"/>
    </location>
</feature>
<keyword evidence="1" id="KW-0175">Coiled coil</keyword>
<feature type="coiled-coil region" evidence="1">
    <location>
        <begin position="55"/>
        <end position="82"/>
    </location>
</feature>
<accession>A0ABN7SB47</accession>
<dbReference type="Proteomes" id="UP001158576">
    <property type="component" value="Chromosome XSR"/>
</dbReference>
<evidence type="ECO:0000256" key="2">
    <source>
        <dbReference type="SAM" id="MobiDB-lite"/>
    </source>
</evidence>
<dbReference type="EMBL" id="OU015569">
    <property type="protein sequence ID" value="CAG5097042.1"/>
    <property type="molecule type" value="Genomic_DNA"/>
</dbReference>
<dbReference type="InterPro" id="IPR040681">
    <property type="entry name" value="HOATZ-like"/>
</dbReference>
<organism evidence="3 4">
    <name type="scientific">Oikopleura dioica</name>
    <name type="common">Tunicate</name>
    <dbReference type="NCBI Taxonomy" id="34765"/>
    <lineage>
        <taxon>Eukaryota</taxon>
        <taxon>Metazoa</taxon>
        <taxon>Chordata</taxon>
        <taxon>Tunicata</taxon>
        <taxon>Appendicularia</taxon>
        <taxon>Copelata</taxon>
        <taxon>Oikopleuridae</taxon>
        <taxon>Oikopleura</taxon>
    </lineage>
</organism>
<dbReference type="Pfam" id="PF17664">
    <property type="entry name" value="HOATZ-like"/>
    <property type="match status" value="1"/>
</dbReference>
<evidence type="ECO:0000256" key="1">
    <source>
        <dbReference type="SAM" id="Coils"/>
    </source>
</evidence>
<proteinExistence type="predicted"/>
<protein>
    <submittedName>
        <fullName evidence="3">Oidioi.mRNA.OKI2018_I69.XSR.g14905.t1.cds</fullName>
    </submittedName>
</protein>
<sequence>MFWKSFSLSPPIESELYQPDILQRQRTATPAGRKKSSRLSRHEIQSARSLHLVQIRSYQKEVAEEEERKKNISENRLRARELLESHRKHRVYAELISSRVNRRYVREEKNNNDSEADEVQKLDFFKSKTFH</sequence>
<evidence type="ECO:0000313" key="3">
    <source>
        <dbReference type="EMBL" id="CAG5097042.1"/>
    </source>
</evidence>
<gene>
    <name evidence="3" type="ORF">OKIOD_LOCUS6463</name>
</gene>
<name>A0ABN7SB47_OIKDI</name>
<reference evidence="3 4" key="1">
    <citation type="submission" date="2021-04" db="EMBL/GenBank/DDBJ databases">
        <authorList>
            <person name="Bliznina A."/>
        </authorList>
    </citation>
    <scope>NUCLEOTIDE SEQUENCE [LARGE SCALE GENOMIC DNA]</scope>
</reference>